<sequence length="186" mass="21764">MDDITEKQVKDQLNQAKQLSLEEQNLIDTETNDEEDKQSLQSLEKIQEIFAKTETMKELAKEKNKELEEQFKDLKHKLNSSSEYLQRIKNNIENIKFSYQKNIIDLHKHLDPATAAENSQFESQDAMKSYIEDIRKKIEDLQTRSTAQEEEKRNQADSYEKAFDRIVSSLQDIEKGAYSSKNLLGE</sequence>
<evidence type="ECO:0000313" key="4">
    <source>
        <dbReference type="RefSeq" id="XP_028144632.1"/>
    </source>
</evidence>
<evidence type="ECO:0000256" key="1">
    <source>
        <dbReference type="SAM" id="Coils"/>
    </source>
</evidence>
<dbReference type="Proteomes" id="UP001652700">
    <property type="component" value="Unplaced"/>
</dbReference>
<gene>
    <name evidence="4" type="primary">LOC114338236</name>
</gene>
<reference evidence="2" key="2">
    <citation type="submission" date="2025-05" db="UniProtKB">
        <authorList>
            <consortium name="EnsemblMetazoa"/>
        </authorList>
    </citation>
    <scope>IDENTIFICATION</scope>
</reference>
<dbReference type="KEGG" id="dvv:114338236"/>
<name>A0A6P7GDX0_DIAVI</name>
<dbReference type="AlphaFoldDB" id="A0A6P7GDX0"/>
<dbReference type="EnsemblMetazoa" id="XM_028288831.2">
    <property type="protein sequence ID" value="XP_028144632.1"/>
    <property type="gene ID" value="LOC114338236"/>
</dbReference>
<keyword evidence="1" id="KW-0175">Coiled coil</keyword>
<proteinExistence type="predicted"/>
<dbReference type="RefSeq" id="XP_028144632.1">
    <property type="nucleotide sequence ID" value="XM_028288831.1"/>
</dbReference>
<keyword evidence="3" id="KW-1185">Reference proteome</keyword>
<organism evidence="4">
    <name type="scientific">Diabrotica virgifera virgifera</name>
    <name type="common">western corn rootworm</name>
    <dbReference type="NCBI Taxonomy" id="50390"/>
    <lineage>
        <taxon>Eukaryota</taxon>
        <taxon>Metazoa</taxon>
        <taxon>Ecdysozoa</taxon>
        <taxon>Arthropoda</taxon>
        <taxon>Hexapoda</taxon>
        <taxon>Insecta</taxon>
        <taxon>Pterygota</taxon>
        <taxon>Neoptera</taxon>
        <taxon>Endopterygota</taxon>
        <taxon>Coleoptera</taxon>
        <taxon>Polyphaga</taxon>
        <taxon>Cucujiformia</taxon>
        <taxon>Chrysomeloidea</taxon>
        <taxon>Chrysomelidae</taxon>
        <taxon>Galerucinae</taxon>
        <taxon>Diabroticina</taxon>
        <taxon>Diabroticites</taxon>
        <taxon>Diabrotica</taxon>
    </lineage>
</organism>
<evidence type="ECO:0000313" key="2">
    <source>
        <dbReference type="EnsemblMetazoa" id="XP_028144632.1"/>
    </source>
</evidence>
<protein>
    <submittedName>
        <fullName evidence="4">Uncharacterized protein LOC114338236</fullName>
    </submittedName>
</protein>
<dbReference type="InParanoid" id="A0A6P7GDX0"/>
<accession>A0A6P7GDX0</accession>
<feature type="coiled-coil region" evidence="1">
    <location>
        <begin position="50"/>
        <end position="84"/>
    </location>
</feature>
<dbReference type="GeneID" id="114338236"/>
<dbReference type="OrthoDB" id="6734498at2759"/>
<reference evidence="4" key="1">
    <citation type="submission" date="2025-04" db="UniProtKB">
        <authorList>
            <consortium name="RefSeq"/>
        </authorList>
    </citation>
    <scope>IDENTIFICATION</scope>
    <source>
        <tissue evidence="4">Whole insect</tissue>
    </source>
</reference>
<evidence type="ECO:0000313" key="3">
    <source>
        <dbReference type="Proteomes" id="UP001652700"/>
    </source>
</evidence>